<dbReference type="Gramene" id="OBART07G18360.1">
    <property type="protein sequence ID" value="OBART07G18360.1"/>
    <property type="gene ID" value="OBART07G18360"/>
</dbReference>
<dbReference type="Gene3D" id="1.20.1280.50">
    <property type="match status" value="1"/>
</dbReference>
<evidence type="ECO:0000259" key="1">
    <source>
        <dbReference type="PROSITE" id="PS50181"/>
    </source>
</evidence>
<dbReference type="Proteomes" id="UP000026960">
    <property type="component" value="Chromosome 7"/>
</dbReference>
<reference evidence="2" key="1">
    <citation type="journal article" date="2009" name="Rice">
        <title>De Novo Next Generation Sequencing of Plant Genomes.</title>
        <authorList>
            <person name="Rounsley S."/>
            <person name="Marri P.R."/>
            <person name="Yu Y."/>
            <person name="He R."/>
            <person name="Sisneros N."/>
            <person name="Goicoechea J.L."/>
            <person name="Lee S.J."/>
            <person name="Angelova A."/>
            <person name="Kudrna D."/>
            <person name="Luo M."/>
            <person name="Affourtit J."/>
            <person name="Desany B."/>
            <person name="Knight J."/>
            <person name="Niazi F."/>
            <person name="Egholm M."/>
            <person name="Wing R.A."/>
        </authorList>
    </citation>
    <scope>NUCLEOTIDE SEQUENCE [LARGE SCALE GENOMIC DNA]</scope>
    <source>
        <strain evidence="2">cv. IRGC 105608</strain>
    </source>
</reference>
<dbReference type="EnsemblPlants" id="OBART07G18360.1">
    <property type="protein sequence ID" value="OBART07G18360.1"/>
    <property type="gene ID" value="OBART07G18360"/>
</dbReference>
<dbReference type="SMART" id="SM00256">
    <property type="entry name" value="FBOX"/>
    <property type="match status" value="1"/>
</dbReference>
<dbReference type="PaxDb" id="65489-OBART07G18360.1"/>
<dbReference type="SUPFAM" id="SSF81383">
    <property type="entry name" value="F-box domain"/>
    <property type="match status" value="1"/>
</dbReference>
<dbReference type="STRING" id="65489.A0A0D3GSB1"/>
<dbReference type="Pfam" id="PF00646">
    <property type="entry name" value="F-box"/>
    <property type="match status" value="1"/>
</dbReference>
<reference evidence="2" key="2">
    <citation type="submission" date="2015-03" db="UniProtKB">
        <authorList>
            <consortium name="EnsemblPlants"/>
        </authorList>
    </citation>
    <scope>IDENTIFICATION</scope>
</reference>
<dbReference type="AlphaFoldDB" id="A0A0D3GSB1"/>
<dbReference type="PANTHER" id="PTHR34591">
    <property type="entry name" value="OS03G0653100 PROTEIN-RELATED"/>
    <property type="match status" value="1"/>
</dbReference>
<proteinExistence type="predicted"/>
<evidence type="ECO:0000313" key="2">
    <source>
        <dbReference type="EnsemblPlants" id="OBART07G18360.1"/>
    </source>
</evidence>
<feature type="domain" description="F-box" evidence="1">
    <location>
        <begin position="1"/>
        <end position="46"/>
    </location>
</feature>
<dbReference type="InterPro" id="IPR001810">
    <property type="entry name" value="F-box_dom"/>
</dbReference>
<keyword evidence="3" id="KW-1185">Reference proteome</keyword>
<protein>
    <recommendedName>
        <fullName evidence="1">F-box domain-containing protein</fullName>
    </recommendedName>
</protein>
<dbReference type="InterPro" id="IPR036047">
    <property type="entry name" value="F-box-like_dom_sf"/>
</dbReference>
<organism evidence="2">
    <name type="scientific">Oryza barthii</name>
    <dbReference type="NCBI Taxonomy" id="65489"/>
    <lineage>
        <taxon>Eukaryota</taxon>
        <taxon>Viridiplantae</taxon>
        <taxon>Streptophyta</taxon>
        <taxon>Embryophyta</taxon>
        <taxon>Tracheophyta</taxon>
        <taxon>Spermatophyta</taxon>
        <taxon>Magnoliopsida</taxon>
        <taxon>Liliopsida</taxon>
        <taxon>Poales</taxon>
        <taxon>Poaceae</taxon>
        <taxon>BOP clade</taxon>
        <taxon>Oryzoideae</taxon>
        <taxon>Oryzeae</taxon>
        <taxon>Oryzinae</taxon>
        <taxon>Oryza</taxon>
    </lineage>
</organism>
<evidence type="ECO:0000313" key="3">
    <source>
        <dbReference type="Proteomes" id="UP000026960"/>
    </source>
</evidence>
<accession>A0A0D3GSB1</accession>
<dbReference type="PROSITE" id="PS50181">
    <property type="entry name" value="FBOX"/>
    <property type="match status" value="1"/>
</dbReference>
<sequence length="520" mass="59118">MDLEALPGDVLEEVLRRLPPRSLAACRCVCRALRALVDGRRVLRADLLPLKLAGIFIGVIWVPQFFARPVLPPALDLTRLPETMLDCRNGLLLAHNVVVNPATGRWARLPRSPPPPPGCSCNDVFDYLVFDPTVSAHYEVYKIPSPFGDGMSDWPPSPFIIDVFSSKTLQWEKRSYVREGEAAGTVANLLARGFNCHQRSALWRGALYVPCETDFVTRISLSDGKYQVIKSPIGLEAMGKGSFLQLGKSKDGVCAFAHDDYQLCVWFLNESCGQMNWELKHQTHIWSLLAQLKSREHLAQCKSCKQTNGHWKYYDGNLFEEQILQTDLQVDTYPENDYQAEEDEFGRHFDTDSNYYDAEEYGWASDEDGECHSECNNKYGEDELYKVDKLYNMQCQELFYFFGFHPYRDVVFLHVSSSRAVAYHLNSSKVRDLVLFDIHHYKMLIGVGWEPHISAGFSKRHHRYGIGDPSISVGSTTGTFEAHARKNRADTYFKLLSVAPNHLTSKNKLNHPPHLTTTNP</sequence>
<name>A0A0D3GSB1_9ORYZ</name>
<dbReference type="HOGENOM" id="CLU_030606_0_0_1"/>